<dbReference type="Gene3D" id="3.90.550.10">
    <property type="entry name" value="Spore Coat Polysaccharide Biosynthesis Protein SpsA, Chain A"/>
    <property type="match status" value="1"/>
</dbReference>
<comment type="subcellular location">
    <subcellularLocation>
        <location evidence="1">Cytoplasm</location>
        <location evidence="1">Cytosol</location>
    </subcellularLocation>
</comment>
<keyword evidence="6" id="KW-0648">Protein biosynthesis</keyword>
<dbReference type="InterPro" id="IPR005846">
    <property type="entry name" value="A-D-PHexomutase_a/b/a-III"/>
</dbReference>
<dbReference type="Pfam" id="PF02878">
    <property type="entry name" value="PGM_PMM_I"/>
    <property type="match status" value="1"/>
</dbReference>
<dbReference type="Gene3D" id="2.160.10.10">
    <property type="entry name" value="Hexapeptide repeat proteins"/>
    <property type="match status" value="1"/>
</dbReference>
<reference evidence="12" key="2">
    <citation type="submission" date="2021-04" db="EMBL/GenBank/DDBJ databases">
        <authorList>
            <person name="Gilroy R."/>
        </authorList>
    </citation>
    <scope>NUCLEOTIDE SEQUENCE</scope>
    <source>
        <strain evidence="12">ChiW4-1371</strain>
    </source>
</reference>
<evidence type="ECO:0000313" key="13">
    <source>
        <dbReference type="Proteomes" id="UP000824176"/>
    </source>
</evidence>
<evidence type="ECO:0000256" key="2">
    <source>
        <dbReference type="ARBA" id="ARBA00010231"/>
    </source>
</evidence>
<dbReference type="InterPro" id="IPR029044">
    <property type="entry name" value="Nucleotide-diphossugar_trans"/>
</dbReference>
<keyword evidence="4" id="KW-0396">Initiation factor</keyword>
<feature type="domain" description="EIF2B subunit epsilon/gamma LbH" evidence="11">
    <location>
        <begin position="251"/>
        <end position="352"/>
    </location>
</feature>
<dbReference type="InterPro" id="IPR005835">
    <property type="entry name" value="NTP_transferase_dom"/>
</dbReference>
<dbReference type="SUPFAM" id="SSF53738">
    <property type="entry name" value="Phosphoglucomutase, first 3 domains"/>
    <property type="match status" value="2"/>
</dbReference>
<dbReference type="GO" id="GO:0016868">
    <property type="term" value="F:intramolecular phosphotransferase activity"/>
    <property type="evidence" value="ECO:0007669"/>
    <property type="project" value="InterPro"/>
</dbReference>
<dbReference type="Pfam" id="PF00483">
    <property type="entry name" value="NTP_transferase"/>
    <property type="match status" value="1"/>
</dbReference>
<evidence type="ECO:0000313" key="12">
    <source>
        <dbReference type="EMBL" id="HIZ89999.1"/>
    </source>
</evidence>
<dbReference type="Pfam" id="PF02880">
    <property type="entry name" value="PGM_PMM_III"/>
    <property type="match status" value="1"/>
</dbReference>
<keyword evidence="5" id="KW-0597">Phosphoprotein</keyword>
<evidence type="ECO:0000256" key="3">
    <source>
        <dbReference type="ARBA" id="ARBA00022490"/>
    </source>
</evidence>
<evidence type="ECO:0000259" key="10">
    <source>
        <dbReference type="Pfam" id="PF02880"/>
    </source>
</evidence>
<dbReference type="InterPro" id="IPR011004">
    <property type="entry name" value="Trimer_LpxA-like_sf"/>
</dbReference>
<sequence length="833" mass="92404">MKAVVMAGGFGTRIQPLTSSVPKPMIPVYNKPMMEYIIMSLRDAGIKDIAILLYFKPEIIKAHFGDGSKLGINIEYFTPDDDYGTAGAVKKAEKFLDERFIVVSGDLITDFSIPDIIKYHEDKKSKATITLTSVPDPLQFGVVITDSDGKIVRFLEKPGWGEVFSDTINTGIYVFEPEILNYIPENKNFDFSKDLFPSIMAGGTSIYGYNAKGYWRDVGNPDSYRTSLLEIASGMIKLPFEGTKVTLNEGVLYHGENFKMEEGVEITGLVVVGNNCTFGAGSKISDCCMGNDCSVDKNTSISKSILWNKVEIGSNCSITNAVFCDNVLVGNKVKCEYGVIIAEGTTIGNNVVFEKDIMAWPNKQVEEGSIVSSNLIWGDKWKNSIFEGGKVSARTNIELSADMAAKLGAAFGSLLPQGSKILTSRDYHRASRMLKRAFLGGLLSTGVNAVDLKMEAVPAMRYKLSTFGEVGGVHFRQSPSDPTHTEILFFNDAGDSIDSGVEKNLERAFFRENFRRVTHNEIGDINEKQMVKEFYIEGILRSLDQTAIMAKSTKIVLDLLNGVTDPILPKILNKVGIDSVILNANHDELKLSRSEHQQNAAIVQAANIVKVLNAEAGFIIFPSGERLTVIDNLGEKLNGHRLLMLVLLLIDKSIDRKVKVYLPAFAPSVLDNKLKNVEVIHGTFTGIKGSFLRDYYFAGNLRSFICFTEHNTTPDAIYASLKIVEMMNKIGKPLSDIVSEIPEYKFYHSVINCPVEVKGFLMRKMSEEAREKDASFLDGIKIMLDGGWAHMVPDQYSPNVHLYVEGKTEKDGDKIHKEFVDKINKWIAEHEAE</sequence>
<dbReference type="SUPFAM" id="SSF55957">
    <property type="entry name" value="Phosphoglucomutase, C-terminal domain"/>
    <property type="match status" value="1"/>
</dbReference>
<keyword evidence="3" id="KW-0963">Cytoplasm</keyword>
<dbReference type="Proteomes" id="UP000824176">
    <property type="component" value="Unassembled WGS sequence"/>
</dbReference>
<proteinExistence type="inferred from homology"/>
<dbReference type="InterPro" id="IPR050486">
    <property type="entry name" value="Mannose-1P_guanyltransferase"/>
</dbReference>
<gene>
    <name evidence="12" type="ORF">H9804_08630</name>
</gene>
<dbReference type="InterPro" id="IPR005845">
    <property type="entry name" value="A-D-PHexomutase_a/b/a-II"/>
</dbReference>
<keyword evidence="12" id="KW-0808">Transferase</keyword>
<dbReference type="SUPFAM" id="SSF53448">
    <property type="entry name" value="Nucleotide-diphospho-sugar transferases"/>
    <property type="match status" value="1"/>
</dbReference>
<evidence type="ECO:0000256" key="5">
    <source>
        <dbReference type="ARBA" id="ARBA00022553"/>
    </source>
</evidence>
<dbReference type="InterPro" id="IPR036900">
    <property type="entry name" value="A-D-PHexomutase_C_sf"/>
</dbReference>
<dbReference type="SUPFAM" id="SSF51161">
    <property type="entry name" value="Trimeric LpxA-like enzymes"/>
    <property type="match status" value="1"/>
</dbReference>
<dbReference type="Gene3D" id="3.40.120.10">
    <property type="entry name" value="Alpha-D-Glucose-1,6-Bisphosphate, subunit A, domain 3"/>
    <property type="match status" value="3"/>
</dbReference>
<dbReference type="InterPro" id="IPR005844">
    <property type="entry name" value="A-D-PHexomutase_a/b/a-I"/>
</dbReference>
<reference evidence="12" key="1">
    <citation type="journal article" date="2021" name="PeerJ">
        <title>Extensive microbial diversity within the chicken gut microbiome revealed by metagenomics and culture.</title>
        <authorList>
            <person name="Gilroy R."/>
            <person name="Ravi A."/>
            <person name="Getino M."/>
            <person name="Pursley I."/>
            <person name="Horton D.L."/>
            <person name="Alikhan N.F."/>
            <person name="Baker D."/>
            <person name="Gharbi K."/>
            <person name="Hall N."/>
            <person name="Watson M."/>
            <person name="Adriaenssens E.M."/>
            <person name="Foster-Nyarko E."/>
            <person name="Jarju S."/>
            <person name="Secka A."/>
            <person name="Antonio M."/>
            <person name="Oren A."/>
            <person name="Chaudhuri R.R."/>
            <person name="La Ragione R."/>
            <person name="Hildebrand F."/>
            <person name="Pallen M.J."/>
        </authorList>
    </citation>
    <scope>NUCLEOTIDE SEQUENCE</scope>
    <source>
        <strain evidence="12">ChiW4-1371</strain>
    </source>
</reference>
<dbReference type="AlphaFoldDB" id="A0A9D2GV81"/>
<evidence type="ECO:0000259" key="7">
    <source>
        <dbReference type="Pfam" id="PF00483"/>
    </source>
</evidence>
<protein>
    <submittedName>
        <fullName evidence="12">NTP transferase domain-containing protein</fullName>
    </submittedName>
</protein>
<accession>A0A9D2GV81</accession>
<evidence type="ECO:0000259" key="9">
    <source>
        <dbReference type="Pfam" id="PF02879"/>
    </source>
</evidence>
<comment type="similarity">
    <text evidence="2">Belongs to the phosphohexose mutase family.</text>
</comment>
<dbReference type="GO" id="GO:0016740">
    <property type="term" value="F:transferase activity"/>
    <property type="evidence" value="ECO:0007669"/>
    <property type="project" value="UniProtKB-KW"/>
</dbReference>
<dbReference type="Pfam" id="PF02879">
    <property type="entry name" value="PGM_PMM_II"/>
    <property type="match status" value="1"/>
</dbReference>
<feature type="domain" description="Alpha-D-phosphohexomutase alpha/beta/alpha" evidence="10">
    <location>
        <begin position="705"/>
        <end position="742"/>
    </location>
</feature>
<dbReference type="GO" id="GO:0005975">
    <property type="term" value="P:carbohydrate metabolic process"/>
    <property type="evidence" value="ECO:0007669"/>
    <property type="project" value="InterPro"/>
</dbReference>
<dbReference type="Pfam" id="PF25084">
    <property type="entry name" value="LbH_EIF2B"/>
    <property type="match status" value="1"/>
</dbReference>
<evidence type="ECO:0000256" key="4">
    <source>
        <dbReference type="ARBA" id="ARBA00022540"/>
    </source>
</evidence>
<dbReference type="InterPro" id="IPR016055">
    <property type="entry name" value="A-D-PHexomutase_a/b/a-I/II/III"/>
</dbReference>
<dbReference type="InterPro" id="IPR056764">
    <property type="entry name" value="LbH_EIF2B3/5"/>
</dbReference>
<feature type="domain" description="Nucleotidyl transferase" evidence="7">
    <location>
        <begin position="2"/>
        <end position="228"/>
    </location>
</feature>
<evidence type="ECO:0000256" key="1">
    <source>
        <dbReference type="ARBA" id="ARBA00004514"/>
    </source>
</evidence>
<dbReference type="PANTHER" id="PTHR22572">
    <property type="entry name" value="SUGAR-1-PHOSPHATE GUANYL TRANSFERASE"/>
    <property type="match status" value="1"/>
</dbReference>
<name>A0A9D2GV81_9BACT</name>
<dbReference type="EMBL" id="DXAQ01000128">
    <property type="protein sequence ID" value="HIZ89999.1"/>
    <property type="molecule type" value="Genomic_DNA"/>
</dbReference>
<feature type="domain" description="Alpha-D-phosphohexomutase alpha/beta/alpha" evidence="9">
    <location>
        <begin position="534"/>
        <end position="634"/>
    </location>
</feature>
<evidence type="ECO:0000256" key="6">
    <source>
        <dbReference type="ARBA" id="ARBA00022917"/>
    </source>
</evidence>
<dbReference type="CDD" id="cd04181">
    <property type="entry name" value="NTP_transferase"/>
    <property type="match status" value="1"/>
</dbReference>
<organism evidence="12 13">
    <name type="scientific">Candidatus Mucispirillum faecigallinarum</name>
    <dbReference type="NCBI Taxonomy" id="2838699"/>
    <lineage>
        <taxon>Bacteria</taxon>
        <taxon>Pseudomonadati</taxon>
        <taxon>Deferribacterota</taxon>
        <taxon>Deferribacteres</taxon>
        <taxon>Deferribacterales</taxon>
        <taxon>Mucispirillaceae</taxon>
        <taxon>Mucispirillum</taxon>
    </lineage>
</organism>
<feature type="domain" description="Alpha-D-phosphohexomutase alpha/beta/alpha" evidence="8">
    <location>
        <begin position="389"/>
        <end position="515"/>
    </location>
</feature>
<comment type="caution">
    <text evidence="12">The sequence shown here is derived from an EMBL/GenBank/DDBJ whole genome shotgun (WGS) entry which is preliminary data.</text>
</comment>
<evidence type="ECO:0000259" key="8">
    <source>
        <dbReference type="Pfam" id="PF02878"/>
    </source>
</evidence>
<dbReference type="Gene3D" id="3.30.310.50">
    <property type="entry name" value="Alpha-D-phosphohexomutase, C-terminal domain"/>
    <property type="match status" value="1"/>
</dbReference>
<evidence type="ECO:0000259" key="11">
    <source>
        <dbReference type="Pfam" id="PF25084"/>
    </source>
</evidence>